<keyword evidence="2" id="KW-1185">Reference proteome</keyword>
<dbReference type="InterPro" id="IPR024404">
    <property type="entry name" value="Lipid-bd_put"/>
</dbReference>
<dbReference type="EMBL" id="VCNI01000002">
    <property type="protein sequence ID" value="TMU55577.1"/>
    <property type="molecule type" value="Genomic_DNA"/>
</dbReference>
<gene>
    <name evidence="1" type="ORF">FGG15_15535</name>
</gene>
<dbReference type="Proteomes" id="UP000751614">
    <property type="component" value="Unassembled WGS sequence"/>
</dbReference>
<dbReference type="Gene3D" id="2.40.128.220">
    <property type="match status" value="1"/>
</dbReference>
<reference evidence="1 2" key="1">
    <citation type="submission" date="2019-05" db="EMBL/GenBank/DDBJ databases">
        <title>Flagellimonas sp. AsT0115, sp. nov., isolated from a marine red algae, Asparagopsis taxiformis.</title>
        <authorList>
            <person name="Kim J."/>
            <person name="Jeong S.E."/>
            <person name="Jeon C.O."/>
        </authorList>
    </citation>
    <scope>NUCLEOTIDE SEQUENCE [LARGE SCALE GENOMIC DNA]</scope>
    <source>
        <strain evidence="1 2">AsT0115</strain>
    </source>
</reference>
<name>A0ABY2WLU7_9FLAO</name>
<protein>
    <recommendedName>
        <fullName evidence="3">Lipid-binding hydrolase</fullName>
    </recommendedName>
</protein>
<dbReference type="PROSITE" id="PS51257">
    <property type="entry name" value="PROKAR_LIPOPROTEIN"/>
    <property type="match status" value="1"/>
</dbReference>
<accession>A0ABY2WLU7</accession>
<evidence type="ECO:0008006" key="3">
    <source>
        <dbReference type="Google" id="ProtNLM"/>
    </source>
</evidence>
<dbReference type="Pfam" id="PF12888">
    <property type="entry name" value="Lipid_bd"/>
    <property type="match status" value="1"/>
</dbReference>
<evidence type="ECO:0000313" key="2">
    <source>
        <dbReference type="Proteomes" id="UP000751614"/>
    </source>
</evidence>
<evidence type="ECO:0000313" key="1">
    <source>
        <dbReference type="EMBL" id="TMU55577.1"/>
    </source>
</evidence>
<proteinExistence type="predicted"/>
<sequence length="169" mass="18604">MKSIYTNKVLKVLVIFLVGILALACDKHEDYVPGKTALTESSGDWFIRLLIDGEDIYGLGYNLITTANSADETSLWIDDHHAIWDFKTKCPINAETMKFSGSDLASNVDGYEVDVTISNGAIFKDAVESTGGNVVDSIYFEAEFSDDPNPGTIYQFAGYKRTGLAEDEH</sequence>
<organism evidence="1 2">
    <name type="scientific">Flagellimonas algicola</name>
    <dbReference type="NCBI Taxonomy" id="2583815"/>
    <lineage>
        <taxon>Bacteria</taxon>
        <taxon>Pseudomonadati</taxon>
        <taxon>Bacteroidota</taxon>
        <taxon>Flavobacteriia</taxon>
        <taxon>Flavobacteriales</taxon>
        <taxon>Flavobacteriaceae</taxon>
        <taxon>Flagellimonas</taxon>
    </lineage>
</organism>
<dbReference type="RefSeq" id="WP_138837871.1">
    <property type="nucleotide sequence ID" value="NZ_VCNI01000002.1"/>
</dbReference>
<comment type="caution">
    <text evidence="1">The sequence shown here is derived from an EMBL/GenBank/DDBJ whole genome shotgun (WGS) entry which is preliminary data.</text>
</comment>
<dbReference type="InterPro" id="IPR038668">
    <property type="entry name" value="Lipid-bd_sf"/>
</dbReference>